<comment type="caution">
    <text evidence="1">The sequence shown here is derived from an EMBL/GenBank/DDBJ whole genome shotgun (WGS) entry which is preliminary data.</text>
</comment>
<gene>
    <name evidence="1" type="ORF">HPB49_006926</name>
</gene>
<reference evidence="1" key="1">
    <citation type="submission" date="2020-05" db="EMBL/GenBank/DDBJ databases">
        <title>Large-scale comparative analyses of tick genomes elucidate their genetic diversity and vector capacities.</title>
        <authorList>
            <person name="Jia N."/>
            <person name="Wang J."/>
            <person name="Shi W."/>
            <person name="Du L."/>
            <person name="Sun Y."/>
            <person name="Zhan W."/>
            <person name="Jiang J."/>
            <person name="Wang Q."/>
            <person name="Zhang B."/>
            <person name="Ji P."/>
            <person name="Sakyi L.B."/>
            <person name="Cui X."/>
            <person name="Yuan T."/>
            <person name="Jiang B."/>
            <person name="Yang W."/>
            <person name="Lam T.T.-Y."/>
            <person name="Chang Q."/>
            <person name="Ding S."/>
            <person name="Wang X."/>
            <person name="Zhu J."/>
            <person name="Ruan X."/>
            <person name="Zhao L."/>
            <person name="Wei J."/>
            <person name="Que T."/>
            <person name="Du C."/>
            <person name="Cheng J."/>
            <person name="Dai P."/>
            <person name="Han X."/>
            <person name="Huang E."/>
            <person name="Gao Y."/>
            <person name="Liu J."/>
            <person name="Shao H."/>
            <person name="Ye R."/>
            <person name="Li L."/>
            <person name="Wei W."/>
            <person name="Wang X."/>
            <person name="Wang C."/>
            <person name="Yang T."/>
            <person name="Huo Q."/>
            <person name="Li W."/>
            <person name="Guo W."/>
            <person name="Chen H."/>
            <person name="Zhou L."/>
            <person name="Ni X."/>
            <person name="Tian J."/>
            <person name="Zhou Y."/>
            <person name="Sheng Y."/>
            <person name="Liu T."/>
            <person name="Pan Y."/>
            <person name="Xia L."/>
            <person name="Li J."/>
            <person name="Zhao F."/>
            <person name="Cao W."/>
        </authorList>
    </citation>
    <scope>NUCLEOTIDE SEQUENCE</scope>
    <source>
        <strain evidence="1">Dsil-2018</strain>
    </source>
</reference>
<accession>A0ACB8DMP1</accession>
<name>A0ACB8DMP1_DERSI</name>
<keyword evidence="2" id="KW-1185">Reference proteome</keyword>
<sequence length="219" mass="24667">MIGVETRPLELVGWIASRPNGRLDEHRILQEARLVLTDPTMDKSKLSGIFDRLSASNNELSKLKDALEEHIADDELEAKYIISAEYNDQAIRMLAEIRCKIAALECADSTAETASQNSSPTVPHANPRIGPRLPNLDMRTFKGDIHKWAAFWEQFEQTVHLNKAISTTTKFLYLRHYLAGEAAAAIAGLPTSEACYADAVELLKERFDDRKRIVQHHLM</sequence>
<dbReference type="Proteomes" id="UP000821865">
    <property type="component" value="Chromosome 10"/>
</dbReference>
<dbReference type="EMBL" id="CM023479">
    <property type="protein sequence ID" value="KAH7973912.1"/>
    <property type="molecule type" value="Genomic_DNA"/>
</dbReference>
<organism evidence="1 2">
    <name type="scientific">Dermacentor silvarum</name>
    <name type="common">Tick</name>
    <dbReference type="NCBI Taxonomy" id="543639"/>
    <lineage>
        <taxon>Eukaryota</taxon>
        <taxon>Metazoa</taxon>
        <taxon>Ecdysozoa</taxon>
        <taxon>Arthropoda</taxon>
        <taxon>Chelicerata</taxon>
        <taxon>Arachnida</taxon>
        <taxon>Acari</taxon>
        <taxon>Parasitiformes</taxon>
        <taxon>Ixodida</taxon>
        <taxon>Ixodoidea</taxon>
        <taxon>Ixodidae</taxon>
        <taxon>Rhipicephalinae</taxon>
        <taxon>Dermacentor</taxon>
    </lineage>
</organism>
<proteinExistence type="predicted"/>
<evidence type="ECO:0000313" key="1">
    <source>
        <dbReference type="EMBL" id="KAH7973912.1"/>
    </source>
</evidence>
<protein>
    <submittedName>
        <fullName evidence="1">Uncharacterized protein</fullName>
    </submittedName>
</protein>
<evidence type="ECO:0000313" key="2">
    <source>
        <dbReference type="Proteomes" id="UP000821865"/>
    </source>
</evidence>